<dbReference type="Gene3D" id="3.40.50.880">
    <property type="match status" value="1"/>
</dbReference>
<dbReference type="PANTHER" id="PTHR42695:SF5">
    <property type="entry name" value="GLUTAMINE AMIDOTRANSFERASE YLR126C-RELATED"/>
    <property type="match status" value="1"/>
</dbReference>
<evidence type="ECO:0000313" key="3">
    <source>
        <dbReference type="Proteomes" id="UP000323300"/>
    </source>
</evidence>
<dbReference type="InterPro" id="IPR044992">
    <property type="entry name" value="ChyE-like"/>
</dbReference>
<dbReference type="PANTHER" id="PTHR42695">
    <property type="entry name" value="GLUTAMINE AMIDOTRANSFERASE YLR126C-RELATED"/>
    <property type="match status" value="1"/>
</dbReference>
<reference evidence="2 3" key="1">
    <citation type="submission" date="2016-10" db="EMBL/GenBank/DDBJ databases">
        <authorList>
            <person name="Varghese N."/>
            <person name="Submissions S."/>
        </authorList>
    </citation>
    <scope>NUCLEOTIDE SEQUENCE [LARGE SCALE GENOMIC DNA]</scope>
    <source>
        <strain evidence="2 3">DSM 21822</strain>
    </source>
</reference>
<evidence type="ECO:0000313" key="2">
    <source>
        <dbReference type="EMBL" id="SFK89312.1"/>
    </source>
</evidence>
<dbReference type="PROSITE" id="PS51273">
    <property type="entry name" value="GATASE_TYPE_1"/>
    <property type="match status" value="1"/>
</dbReference>
<keyword evidence="3" id="KW-1185">Reference proteome</keyword>
<feature type="domain" description="Glutamine amidotransferase" evidence="1">
    <location>
        <begin position="27"/>
        <end position="180"/>
    </location>
</feature>
<name>A0A1I4D719_9HYPH</name>
<dbReference type="Proteomes" id="UP000323300">
    <property type="component" value="Unassembled WGS sequence"/>
</dbReference>
<dbReference type="InterPro" id="IPR017926">
    <property type="entry name" value="GATASE"/>
</dbReference>
<protein>
    <submittedName>
        <fullName evidence="2">GMP synthase (Glutamine-hydrolysing)</fullName>
    </submittedName>
</protein>
<dbReference type="SUPFAM" id="SSF52317">
    <property type="entry name" value="Class I glutamine amidotransferase-like"/>
    <property type="match status" value="1"/>
</dbReference>
<dbReference type="OrthoDB" id="9813383at2"/>
<dbReference type="RefSeq" id="WP_149762395.1">
    <property type="nucleotide sequence ID" value="NZ_BSPE01000060.1"/>
</dbReference>
<dbReference type="InterPro" id="IPR029062">
    <property type="entry name" value="Class_I_gatase-like"/>
</dbReference>
<gene>
    <name evidence="2" type="ORF">SAMN04488498_11665</name>
</gene>
<dbReference type="NCBIfam" id="NF005458">
    <property type="entry name" value="PRK07053.1"/>
    <property type="match status" value="1"/>
</dbReference>
<dbReference type="EMBL" id="FOSL01000016">
    <property type="protein sequence ID" value="SFK89312.1"/>
    <property type="molecule type" value="Genomic_DNA"/>
</dbReference>
<dbReference type="AlphaFoldDB" id="A0A1I4D719"/>
<accession>A0A1I4D719</accession>
<dbReference type="CDD" id="cd01741">
    <property type="entry name" value="GATase1_1"/>
    <property type="match status" value="1"/>
</dbReference>
<sequence length="234" mass="25072">MARSAAAIRHVHFEDLGVFDTVLQNAGYTVQYWDAGVQNLDHLDPLASDLIVVLGGPIGVYEDGTYPFLVKERALLKTRLAANRPTLGICLGAQLMADALGARVTPTGIKEIGFSSLGLTPAGNAGPLRHLLDVPVLHWHGDTFTIPHGADHLAETAVCHNQAFAVGPNILGLQFHAEIDASQPIEPWLIGHAVELAGAGIDPRALREHAARNGEALRLAASAMFFEWVEGLQY</sequence>
<proteinExistence type="predicted"/>
<evidence type="ECO:0000259" key="1">
    <source>
        <dbReference type="Pfam" id="PF00117"/>
    </source>
</evidence>
<organism evidence="2 3">
    <name type="scientific">Neomesorhizobium albiziae</name>
    <dbReference type="NCBI Taxonomy" id="335020"/>
    <lineage>
        <taxon>Bacteria</taxon>
        <taxon>Pseudomonadati</taxon>
        <taxon>Pseudomonadota</taxon>
        <taxon>Alphaproteobacteria</taxon>
        <taxon>Hyphomicrobiales</taxon>
        <taxon>Phyllobacteriaceae</taxon>
        <taxon>Neomesorhizobium</taxon>
    </lineage>
</organism>
<dbReference type="GO" id="GO:0005829">
    <property type="term" value="C:cytosol"/>
    <property type="evidence" value="ECO:0007669"/>
    <property type="project" value="TreeGrafter"/>
</dbReference>
<dbReference type="Pfam" id="PF00117">
    <property type="entry name" value="GATase"/>
    <property type="match status" value="1"/>
</dbReference>